<sequence>MQKSTIPNKSHPLPPGVYTPVLSLYEPNPTQDIDHEAMYKHAQHLVRGGMHGLVYQGTNGEAALLSREEKIAVLKNIRKAVADLGVPDYPIVAGVSGQSTNESIQLTKDAAEAGASFGLLLPPSFWAKAVTEDVLRGFYRDVADESPIPIVCYNFPGVTSGVDLNSDDLAALATHPNIIGTKLTCGNVGKAIRLTSQFTPAQFSVFGGSSDFLYPTLAAGGVGCVTGMGNVWPKSTARVYDLYVAGELEEARRLQEVVASAEWACKKSLALTKFGAGHFVGKKIGFEDPRTWYPRKPYAPAGEKLQAWTVEVMGVLEVEEARIPDRVFKGKGTNGVNGSK</sequence>
<name>A0A6A6QP86_9PEZI</name>
<dbReference type="PRINTS" id="PR00146">
    <property type="entry name" value="DHPICSNTHASE"/>
</dbReference>
<organism evidence="1 2">
    <name type="scientific">Lophium mytilinum</name>
    <dbReference type="NCBI Taxonomy" id="390894"/>
    <lineage>
        <taxon>Eukaryota</taxon>
        <taxon>Fungi</taxon>
        <taxon>Dikarya</taxon>
        <taxon>Ascomycota</taxon>
        <taxon>Pezizomycotina</taxon>
        <taxon>Dothideomycetes</taxon>
        <taxon>Pleosporomycetidae</taxon>
        <taxon>Mytilinidiales</taxon>
        <taxon>Mytilinidiaceae</taxon>
        <taxon>Lophium</taxon>
    </lineage>
</organism>
<proteinExistence type="predicted"/>
<dbReference type="EMBL" id="MU004191">
    <property type="protein sequence ID" value="KAF2493936.1"/>
    <property type="molecule type" value="Genomic_DNA"/>
</dbReference>
<dbReference type="OrthoDB" id="191315at2759"/>
<dbReference type="InterPro" id="IPR002220">
    <property type="entry name" value="DapA-like"/>
</dbReference>
<dbReference type="AlphaFoldDB" id="A0A6A6QP86"/>
<keyword evidence="2" id="KW-1185">Reference proteome</keyword>
<dbReference type="PANTHER" id="PTHR12128">
    <property type="entry name" value="DIHYDRODIPICOLINATE SYNTHASE"/>
    <property type="match status" value="1"/>
</dbReference>
<evidence type="ECO:0000313" key="1">
    <source>
        <dbReference type="EMBL" id="KAF2493936.1"/>
    </source>
</evidence>
<dbReference type="SUPFAM" id="SSF51569">
    <property type="entry name" value="Aldolase"/>
    <property type="match status" value="1"/>
</dbReference>
<dbReference type="Pfam" id="PF00701">
    <property type="entry name" value="DHDPS"/>
    <property type="match status" value="1"/>
</dbReference>
<dbReference type="SMART" id="SM01130">
    <property type="entry name" value="DHDPS"/>
    <property type="match status" value="1"/>
</dbReference>
<dbReference type="CDD" id="cd00408">
    <property type="entry name" value="DHDPS-like"/>
    <property type="match status" value="1"/>
</dbReference>
<evidence type="ECO:0000313" key="2">
    <source>
        <dbReference type="Proteomes" id="UP000799750"/>
    </source>
</evidence>
<reference evidence="1" key="1">
    <citation type="journal article" date="2020" name="Stud. Mycol.">
        <title>101 Dothideomycetes genomes: a test case for predicting lifestyles and emergence of pathogens.</title>
        <authorList>
            <person name="Haridas S."/>
            <person name="Albert R."/>
            <person name="Binder M."/>
            <person name="Bloem J."/>
            <person name="Labutti K."/>
            <person name="Salamov A."/>
            <person name="Andreopoulos B."/>
            <person name="Baker S."/>
            <person name="Barry K."/>
            <person name="Bills G."/>
            <person name="Bluhm B."/>
            <person name="Cannon C."/>
            <person name="Castanera R."/>
            <person name="Culley D."/>
            <person name="Daum C."/>
            <person name="Ezra D."/>
            <person name="Gonzalez J."/>
            <person name="Henrissat B."/>
            <person name="Kuo A."/>
            <person name="Liang C."/>
            <person name="Lipzen A."/>
            <person name="Lutzoni F."/>
            <person name="Magnuson J."/>
            <person name="Mondo S."/>
            <person name="Nolan M."/>
            <person name="Ohm R."/>
            <person name="Pangilinan J."/>
            <person name="Park H.-J."/>
            <person name="Ramirez L."/>
            <person name="Alfaro M."/>
            <person name="Sun H."/>
            <person name="Tritt A."/>
            <person name="Yoshinaga Y."/>
            <person name="Zwiers L.-H."/>
            <person name="Turgeon B."/>
            <person name="Goodwin S."/>
            <person name="Spatafora J."/>
            <person name="Crous P."/>
            <person name="Grigoriev I."/>
        </authorList>
    </citation>
    <scope>NUCLEOTIDE SEQUENCE</scope>
    <source>
        <strain evidence="1">CBS 269.34</strain>
    </source>
</reference>
<dbReference type="PANTHER" id="PTHR12128:SF47">
    <property type="entry name" value="DIHYDRODIPICOLINATE SYNTHASE-RELATED"/>
    <property type="match status" value="1"/>
</dbReference>
<protein>
    <submittedName>
        <fullName evidence="1">Dihydrodipicolinate synthase</fullName>
    </submittedName>
</protein>
<dbReference type="Gene3D" id="3.20.20.70">
    <property type="entry name" value="Aldolase class I"/>
    <property type="match status" value="1"/>
</dbReference>
<dbReference type="InterPro" id="IPR013785">
    <property type="entry name" value="Aldolase_TIM"/>
</dbReference>
<dbReference type="GO" id="GO:0008840">
    <property type="term" value="F:4-hydroxy-tetrahydrodipicolinate synthase activity"/>
    <property type="evidence" value="ECO:0007669"/>
    <property type="project" value="TreeGrafter"/>
</dbReference>
<accession>A0A6A6QP86</accession>
<gene>
    <name evidence="1" type="ORF">BU16DRAFT_562889</name>
</gene>
<dbReference type="Proteomes" id="UP000799750">
    <property type="component" value="Unassembled WGS sequence"/>
</dbReference>